<gene>
    <name evidence="2" type="ORF">DC432_09620</name>
</gene>
<dbReference type="Proteomes" id="UP000244649">
    <property type="component" value="Unassembled WGS sequence"/>
</dbReference>
<dbReference type="EMBL" id="QDFT01000021">
    <property type="protein sequence ID" value="PVE71246.1"/>
    <property type="molecule type" value="Genomic_DNA"/>
</dbReference>
<reference evidence="2 3" key="1">
    <citation type="submission" date="2018-04" db="EMBL/GenBank/DDBJ databases">
        <authorList>
            <person name="Go L.Y."/>
            <person name="Mitchell J.A."/>
        </authorList>
    </citation>
    <scope>NUCLEOTIDE SEQUENCE [LARGE SCALE GENOMIC DNA]</scope>
    <source>
        <strain evidence="2 3">TPD7010</strain>
    </source>
</reference>
<proteinExistence type="predicted"/>
<evidence type="ECO:0000313" key="2">
    <source>
        <dbReference type="EMBL" id="PVE71246.1"/>
    </source>
</evidence>
<dbReference type="RefSeq" id="WP_116537712.1">
    <property type="nucleotide sequence ID" value="NZ_QDFT01000021.1"/>
</dbReference>
<dbReference type="NCBIfam" id="NF038175">
    <property type="entry name" value="IniB_NTERM"/>
    <property type="match status" value="1"/>
</dbReference>
<name>A0A2T7WGD8_MICTE</name>
<dbReference type="AlphaFoldDB" id="A0A2T7WGD8"/>
<comment type="caution">
    <text evidence="2">The sequence shown here is derived from an EMBL/GenBank/DDBJ whole genome shotgun (WGS) entry which is preliminary data.</text>
</comment>
<organism evidence="2 3">
    <name type="scientific">Microbacterium testaceum</name>
    <name type="common">Aureobacterium testaceum</name>
    <name type="synonym">Brevibacterium testaceum</name>
    <dbReference type="NCBI Taxonomy" id="2033"/>
    <lineage>
        <taxon>Bacteria</taxon>
        <taxon>Bacillati</taxon>
        <taxon>Actinomycetota</taxon>
        <taxon>Actinomycetes</taxon>
        <taxon>Micrococcales</taxon>
        <taxon>Microbacteriaceae</taxon>
        <taxon>Microbacterium</taxon>
    </lineage>
</organism>
<feature type="region of interest" description="Disordered" evidence="1">
    <location>
        <begin position="153"/>
        <end position="209"/>
    </location>
</feature>
<feature type="compositionally biased region" description="Low complexity" evidence="1">
    <location>
        <begin position="177"/>
        <end position="186"/>
    </location>
</feature>
<sequence length="247" mass="26398">MSVTLATMADALIEFILSLLRDPQAAAEFEEDPEGAMAARGLNNVSYADVCSVAPVIADKPSVAPNPTPAPVHYDRPEHSNPVVREIKTITNSLQYTHIDDRDTIIDQSVNQNIWANGDVNQTFGNEAVVASGDKSIAAGNDVDQDTTLDHSTNIGAGNDVNIGNEETNTDIDGSYNENTENTETTDNSTDIDLTDSANDSSTDVAVGDSFNDTTDTTIDTDVDEDTTVVFDSGNETVIEDTSDDQF</sequence>
<feature type="compositionally biased region" description="Polar residues" evidence="1">
    <location>
        <begin position="187"/>
        <end position="204"/>
    </location>
</feature>
<dbReference type="InterPro" id="IPR049709">
    <property type="entry name" value="IniB-like_N"/>
</dbReference>
<evidence type="ECO:0000256" key="1">
    <source>
        <dbReference type="SAM" id="MobiDB-lite"/>
    </source>
</evidence>
<accession>A0A2T7WGD8</accession>
<protein>
    <submittedName>
        <fullName evidence="2">Uncharacterized protein</fullName>
    </submittedName>
</protein>
<evidence type="ECO:0000313" key="3">
    <source>
        <dbReference type="Proteomes" id="UP000244649"/>
    </source>
</evidence>